<proteinExistence type="predicted"/>
<dbReference type="PROSITE" id="PS00028">
    <property type="entry name" value="ZINC_FINGER_C2H2_1"/>
    <property type="match status" value="1"/>
</dbReference>
<evidence type="ECO:0000259" key="4">
    <source>
        <dbReference type="PROSITE" id="PS51192"/>
    </source>
</evidence>
<evidence type="ECO:0000256" key="3">
    <source>
        <dbReference type="SAM" id="MobiDB-lite"/>
    </source>
</evidence>
<dbReference type="PROSITE" id="PS51194">
    <property type="entry name" value="HELICASE_CTER"/>
    <property type="match status" value="1"/>
</dbReference>
<reference evidence="6 7" key="1">
    <citation type="submission" date="2016-10" db="EMBL/GenBank/DDBJ databases">
        <authorList>
            <person name="de Groot N.N."/>
        </authorList>
    </citation>
    <scope>NUCLEOTIDE SEQUENCE [LARGE SCALE GENOMIC DNA]</scope>
    <source>
        <strain evidence="6 7">DSM 3756</strain>
    </source>
</reference>
<protein>
    <submittedName>
        <fullName evidence="6">DEAD/DEAH box helicase</fullName>
    </submittedName>
</protein>
<feature type="domain" description="Helicase C-terminal" evidence="5">
    <location>
        <begin position="1053"/>
        <end position="1217"/>
    </location>
</feature>
<accession>A0A1H3A4F7</accession>
<gene>
    <name evidence="6" type="ORF">SAMN05443574_12124</name>
</gene>
<organism evidence="6 7">
    <name type="scientific">Haloarcula vallismortis</name>
    <name type="common">Halobacterium vallismortis</name>
    <dbReference type="NCBI Taxonomy" id="28442"/>
    <lineage>
        <taxon>Archaea</taxon>
        <taxon>Methanobacteriati</taxon>
        <taxon>Methanobacteriota</taxon>
        <taxon>Stenosarchaea group</taxon>
        <taxon>Halobacteria</taxon>
        <taxon>Halobacteriales</taxon>
        <taxon>Haloarculaceae</taxon>
        <taxon>Haloarcula</taxon>
    </lineage>
</organism>
<evidence type="ECO:0000256" key="2">
    <source>
        <dbReference type="ARBA" id="ARBA00022840"/>
    </source>
</evidence>
<dbReference type="RefSeq" id="WP_049919532.1">
    <property type="nucleotide sequence ID" value="NZ_FNOF01000021.1"/>
</dbReference>
<dbReference type="Pfam" id="PF00271">
    <property type="entry name" value="Helicase_C"/>
    <property type="match status" value="1"/>
</dbReference>
<dbReference type="GO" id="GO:0036297">
    <property type="term" value="P:interstrand cross-link repair"/>
    <property type="evidence" value="ECO:0007669"/>
    <property type="project" value="TreeGrafter"/>
</dbReference>
<dbReference type="Pfam" id="PF00270">
    <property type="entry name" value="DEAD"/>
    <property type="match status" value="2"/>
</dbReference>
<dbReference type="InterPro" id="IPR014001">
    <property type="entry name" value="Helicase_ATP-bd"/>
</dbReference>
<dbReference type="EMBL" id="FNOF01000021">
    <property type="protein sequence ID" value="SDX24301.1"/>
    <property type="molecule type" value="Genomic_DNA"/>
</dbReference>
<dbReference type="GO" id="GO:0043138">
    <property type="term" value="F:3'-5' DNA helicase activity"/>
    <property type="evidence" value="ECO:0007669"/>
    <property type="project" value="TreeGrafter"/>
</dbReference>
<dbReference type="InterPro" id="IPR001650">
    <property type="entry name" value="Helicase_C-like"/>
</dbReference>
<dbReference type="PANTHER" id="PTHR47957:SF3">
    <property type="entry name" value="ATP-DEPENDENT HELICASE HRQ1"/>
    <property type="match status" value="1"/>
</dbReference>
<dbReference type="Proteomes" id="UP000182573">
    <property type="component" value="Unassembled WGS sequence"/>
</dbReference>
<dbReference type="SMART" id="SM00487">
    <property type="entry name" value="DEXDc"/>
    <property type="match status" value="1"/>
</dbReference>
<dbReference type="GO" id="GO:0003676">
    <property type="term" value="F:nucleic acid binding"/>
    <property type="evidence" value="ECO:0007669"/>
    <property type="project" value="InterPro"/>
</dbReference>
<keyword evidence="6" id="KW-0378">Hydrolase</keyword>
<dbReference type="InterPro" id="IPR027417">
    <property type="entry name" value="P-loop_NTPase"/>
</dbReference>
<keyword evidence="6" id="KW-0347">Helicase</keyword>
<dbReference type="GO" id="GO:0005524">
    <property type="term" value="F:ATP binding"/>
    <property type="evidence" value="ECO:0007669"/>
    <property type="project" value="UniProtKB-KW"/>
</dbReference>
<keyword evidence="1" id="KW-0547">Nucleotide-binding</keyword>
<evidence type="ECO:0000313" key="6">
    <source>
        <dbReference type="EMBL" id="SDX24301.1"/>
    </source>
</evidence>
<feature type="domain" description="Helicase ATP-binding" evidence="4">
    <location>
        <begin position="95"/>
        <end position="364"/>
    </location>
</feature>
<dbReference type="PANTHER" id="PTHR47957">
    <property type="entry name" value="ATP-DEPENDENT HELICASE HRQ1"/>
    <property type="match status" value="1"/>
</dbReference>
<dbReference type="STRING" id="28442.SAMN05443574_12124"/>
<dbReference type="GO" id="GO:0006289">
    <property type="term" value="P:nucleotide-excision repair"/>
    <property type="evidence" value="ECO:0007669"/>
    <property type="project" value="TreeGrafter"/>
</dbReference>
<evidence type="ECO:0000313" key="7">
    <source>
        <dbReference type="Proteomes" id="UP000182573"/>
    </source>
</evidence>
<feature type="region of interest" description="Disordered" evidence="3">
    <location>
        <begin position="1379"/>
        <end position="1403"/>
    </location>
</feature>
<dbReference type="PROSITE" id="PS51192">
    <property type="entry name" value="HELICASE_ATP_BIND_1"/>
    <property type="match status" value="1"/>
</dbReference>
<dbReference type="SMART" id="SM00490">
    <property type="entry name" value="HELICc"/>
    <property type="match status" value="1"/>
</dbReference>
<sequence length="1842" mass="208933">MKDPAARAEQMQGAYRDYFIGRGGRAARSVAHRLAHGESDVTGMRGPFLQALDIPNWSDRSWDTFARSARLEPHIRQAFSEIGFERLYDFQERSIESILDGDDTVITAATGRGKTEAWLIPILNRILEVKRREEDEGDDTSVKATLIYPTKALAQDQLKRLLQYLYRINKQLKSSQRISVGIYDGDTPRDVSESGAEGYLNSTFKHFECPGYNPELDKCQDCGGGVRVRNTGARFKLIPEKAQCEDDEPNDVPLDFLRLTRYDILENGVDILLTNPDTINYRLINTNAEDEHQRFIYEPEFLVFDEVHTYDGLFGSYTSTLMKRVQALRENRDVDDLQLIASSATVENDVELFQKVSGAVDVTQVSESPRELDVTVPSAVPEELTSHSLSVDRILRATGTPDDAVPGLDTFDYTLEEASSYDRDRRETLVAGALFDHLTGAHDNHGVQVVQYVHQLLYDDPLTRSELHDQLAETFDLDETGVDTLVENVRTLGEFSGILENRSHMFSWPIDGFYACAACEAVYRSPQDTCRECGFEFVTRSTYCRHCSDEHLVAWYCPECDQLEPYTPTEHGSVGQDEDHVCTRCEGARDDPVQMVRATFQPFLECQECTHRAERTTIDQCSDCGSRTVRTDPETATCINPQCGSTQRVELTCEQCEGSVFEVASVEGRFDCTECGATYERPEDAPELCRECNSPLETTRHLPWVCTNDNCDRIHFRDTPDQCQCGSSSFVKRGLFEIQYDQHCRSCDTAFVGEEGCGCDDPDIHERTGSHQAYKTLDEHGRVHSMSSQGSAVPCPHSYARYEIGSRFDELMRSPNNLAATTSQYLMRAVADDEGQQAAKLLSFADSHRDMKELSRDFSEPETETLLDQLLVRGAVNDDSSSWVSFDDVLEYADESIDSLNESLEPPRVARNVEFDLKSRLKDQPRKRWDDDDALYDRLTRRALPYTYSQRLGERDEPLSEVGLLDVRFAPGLDALSGDERAIVRELVNEGNDYRVANFESPRPSREATEVVADLVERGILTYGHSDEYVSFDPSALEVTVAGVGDSIAFDPETERYYTTLEHQFGLDSQSAVQSNATLSELASVSHPRFTQRAHRVEYSQTRILVSEEYLGTTEKRKRRELEFLFREENYPHHLSSGPTMELGVDIGSLDALLLYGTPPNMNAYLQRVGRAGRSSHSSLVHSVSQRNPIDYYYYDHPEDLISAEPTPVPLNEHNEEVLRVSLSWAVFDFVASNFSIPWNVSRHGRSRSIDGGDTYHQRSTLEESEREDASKLTHVMSLAADTLSLGSDDSQLAVLSEVVSDHESEIRDYLESLLEYQYCEDCERRYAADDDRTTCEREDCDGRIRHAGEQFGDLVEDAISNFDDRYITHYQEYQESLESERMSLSERDRELRRDQQRASADERGRIMRERRGLQERIEVLKEHLSDLGQESYFDFLRESRESKYDFSMRSVATTAGLTLVDEGYDRRNVGDQSSGRAMRMALSELHPGAAYLDNGETYTVARIRFDEKAGSDLRESVTDADIDDHLADELVCPACHSTHEFDATDCDCENDVPLKRRQLAVLDSVDAYHDNLQLTSEGDEARYLHNEPNQAVQNTYAERETSILSFDTRQTYELRTDEGDVLGTLEYGDYSVLLYTDGYRTKYKSGEVDAQESHFEVCGEENCHGVIYEDDDETRRCSADPDHFPGGRGADSEFVRLGYQYETQGVRIELEDRELSHTLAHGLRVALQYLGGVNIRELSEYVGEDHVDIFESQEGGSDVARLLFEQSDGNFRAFARAVGLMDDQFDCDCENGCPSCLYQYGCDVRNDQRSFDRDRLQVNLDGQDLSIHPLDNRDANEQLTD</sequence>
<feature type="region of interest" description="Disordered" evidence="3">
    <location>
        <begin position="1248"/>
        <end position="1268"/>
    </location>
</feature>
<dbReference type="SUPFAM" id="SSF52540">
    <property type="entry name" value="P-loop containing nucleoside triphosphate hydrolases"/>
    <property type="match status" value="2"/>
</dbReference>
<evidence type="ECO:0000259" key="5">
    <source>
        <dbReference type="PROSITE" id="PS51194"/>
    </source>
</evidence>
<dbReference type="InterPro" id="IPR011545">
    <property type="entry name" value="DEAD/DEAH_box_helicase_dom"/>
</dbReference>
<keyword evidence="2" id="KW-0067">ATP-binding</keyword>
<dbReference type="InterPro" id="IPR013087">
    <property type="entry name" value="Znf_C2H2_type"/>
</dbReference>
<dbReference type="Gene3D" id="3.40.50.300">
    <property type="entry name" value="P-loop containing nucleotide triphosphate hydrolases"/>
    <property type="match status" value="2"/>
</dbReference>
<name>A0A1H3A4F7_HALVA</name>
<evidence type="ECO:0000256" key="1">
    <source>
        <dbReference type="ARBA" id="ARBA00022741"/>
    </source>
</evidence>